<comment type="caution">
    <text evidence="2">The sequence shown here is derived from an EMBL/GenBank/DDBJ whole genome shotgun (WGS) entry which is preliminary data.</text>
</comment>
<accession>A0A918KBN1</accession>
<dbReference type="InterPro" id="IPR000014">
    <property type="entry name" value="PAS"/>
</dbReference>
<protein>
    <recommendedName>
        <fullName evidence="1">PAS domain-containing protein</fullName>
    </recommendedName>
</protein>
<dbReference type="AlphaFoldDB" id="A0A918KBN1"/>
<dbReference type="Gene3D" id="3.30.450.20">
    <property type="entry name" value="PAS domain"/>
    <property type="match status" value="1"/>
</dbReference>
<dbReference type="Pfam" id="PF00989">
    <property type="entry name" value="PAS"/>
    <property type="match status" value="1"/>
</dbReference>
<proteinExistence type="predicted"/>
<reference evidence="2" key="2">
    <citation type="submission" date="2020-09" db="EMBL/GenBank/DDBJ databases">
        <authorList>
            <person name="Sun Q."/>
            <person name="Kim S."/>
        </authorList>
    </citation>
    <scope>NUCLEOTIDE SEQUENCE</scope>
    <source>
        <strain evidence="2">KCTC 22169</strain>
    </source>
</reference>
<dbReference type="PROSITE" id="PS50112">
    <property type="entry name" value="PAS"/>
    <property type="match status" value="1"/>
</dbReference>
<dbReference type="Proteomes" id="UP000626148">
    <property type="component" value="Unassembled WGS sequence"/>
</dbReference>
<reference evidence="2" key="1">
    <citation type="journal article" date="2014" name="Int. J. Syst. Evol. Microbiol.">
        <title>Complete genome sequence of Corynebacterium casei LMG S-19264T (=DSM 44701T), isolated from a smear-ripened cheese.</title>
        <authorList>
            <consortium name="US DOE Joint Genome Institute (JGI-PGF)"/>
            <person name="Walter F."/>
            <person name="Albersmeier A."/>
            <person name="Kalinowski J."/>
            <person name="Ruckert C."/>
        </authorList>
    </citation>
    <scope>NUCLEOTIDE SEQUENCE</scope>
    <source>
        <strain evidence="2">KCTC 22169</strain>
    </source>
</reference>
<gene>
    <name evidence="2" type="ORF">GCM10007392_26630</name>
</gene>
<feature type="domain" description="PAS" evidence="1">
    <location>
        <begin position="87"/>
        <end position="157"/>
    </location>
</feature>
<dbReference type="SMART" id="SM00091">
    <property type="entry name" value="PAS"/>
    <property type="match status" value="1"/>
</dbReference>
<dbReference type="SUPFAM" id="SSF55785">
    <property type="entry name" value="PYP-like sensor domain (PAS domain)"/>
    <property type="match status" value="1"/>
</dbReference>
<evidence type="ECO:0000313" key="3">
    <source>
        <dbReference type="Proteomes" id="UP000626148"/>
    </source>
</evidence>
<dbReference type="InterPro" id="IPR013767">
    <property type="entry name" value="PAS_fold"/>
</dbReference>
<dbReference type="InterPro" id="IPR035965">
    <property type="entry name" value="PAS-like_dom_sf"/>
</dbReference>
<evidence type="ECO:0000313" key="2">
    <source>
        <dbReference type="EMBL" id="GGX57694.1"/>
    </source>
</evidence>
<name>A0A918KBN1_9GAMM</name>
<organism evidence="2 3">
    <name type="scientific">Saccharospirillum salsuginis</name>
    <dbReference type="NCBI Taxonomy" id="418750"/>
    <lineage>
        <taxon>Bacteria</taxon>
        <taxon>Pseudomonadati</taxon>
        <taxon>Pseudomonadota</taxon>
        <taxon>Gammaproteobacteria</taxon>
        <taxon>Oceanospirillales</taxon>
        <taxon>Saccharospirillaceae</taxon>
        <taxon>Saccharospirillum</taxon>
    </lineage>
</organism>
<dbReference type="RefSeq" id="WP_189609420.1">
    <property type="nucleotide sequence ID" value="NZ_BMXR01000006.1"/>
</dbReference>
<keyword evidence="3" id="KW-1185">Reference proteome</keyword>
<dbReference type="EMBL" id="BMXR01000006">
    <property type="protein sequence ID" value="GGX57694.1"/>
    <property type="molecule type" value="Genomic_DNA"/>
</dbReference>
<dbReference type="GO" id="GO:0006355">
    <property type="term" value="P:regulation of DNA-templated transcription"/>
    <property type="evidence" value="ECO:0007669"/>
    <property type="project" value="InterPro"/>
</dbReference>
<evidence type="ECO:0000259" key="1">
    <source>
        <dbReference type="PROSITE" id="PS50112"/>
    </source>
</evidence>
<dbReference type="CDD" id="cd00130">
    <property type="entry name" value="PAS"/>
    <property type="match status" value="1"/>
</dbReference>
<dbReference type="NCBIfam" id="TIGR00229">
    <property type="entry name" value="sensory_box"/>
    <property type="match status" value="1"/>
</dbReference>
<sequence>MPTITDESSLYTQLRDKAVAQLETGSTRTTGHWSMGVDALRLLHRLSSDPDHAEDAIKLLHELQVHQVELDLQNEAIQSHEHERVEVFQRYQALYERAPFAYFVVDVEGKVIQGNQAAAELFGIAPEQLEGQRISSFLNDRNRPQLLDLLRQVADSGMRRACVIEASEAESFSRPLTFQASRAPGQASILLACFEGVHAE</sequence>